<reference evidence="1 2" key="1">
    <citation type="journal article" date="2016" name="Nat. Commun.">
        <title>Thousands of microbial genomes shed light on interconnected biogeochemical processes in an aquifer system.</title>
        <authorList>
            <person name="Anantharaman K."/>
            <person name="Brown C.T."/>
            <person name="Hug L.A."/>
            <person name="Sharon I."/>
            <person name="Castelle C.J."/>
            <person name="Probst A.J."/>
            <person name="Thomas B.C."/>
            <person name="Singh A."/>
            <person name="Wilkins M.J."/>
            <person name="Karaoz U."/>
            <person name="Brodie E.L."/>
            <person name="Williams K.H."/>
            <person name="Hubbard S.S."/>
            <person name="Banfield J.F."/>
        </authorList>
    </citation>
    <scope>NUCLEOTIDE SEQUENCE [LARGE SCALE GENOMIC DNA]</scope>
</reference>
<dbReference type="EMBL" id="MHJL01000011">
    <property type="protein sequence ID" value="OGY67938.1"/>
    <property type="molecule type" value="Genomic_DNA"/>
</dbReference>
<evidence type="ECO:0000313" key="2">
    <source>
        <dbReference type="Proteomes" id="UP000177690"/>
    </source>
</evidence>
<accession>A0A1G1ZT86</accession>
<sequence length="62" mass="7000">MSQSPAEEMIKAVRETIDEIELDGKILDEVARIHKKYYDALLNAGFTEDQAIKIVTDLPIPL</sequence>
<dbReference type="Proteomes" id="UP000177690">
    <property type="component" value="Unassembled WGS sequence"/>
</dbReference>
<name>A0A1G1ZT86_9BACT</name>
<organism evidence="1 2">
    <name type="scientific">Candidatus Harrisonbacteria bacterium RIFCSPLOWO2_02_FULL_41_13b</name>
    <dbReference type="NCBI Taxonomy" id="1798409"/>
    <lineage>
        <taxon>Bacteria</taxon>
        <taxon>Candidatus Harrisoniibacteriota</taxon>
    </lineage>
</organism>
<dbReference type="AlphaFoldDB" id="A0A1G1ZT86"/>
<gene>
    <name evidence="1" type="ORF">A3I24_02105</name>
</gene>
<evidence type="ECO:0000313" key="1">
    <source>
        <dbReference type="EMBL" id="OGY67938.1"/>
    </source>
</evidence>
<protein>
    <submittedName>
        <fullName evidence="1">Uncharacterized protein</fullName>
    </submittedName>
</protein>
<comment type="caution">
    <text evidence="1">The sequence shown here is derived from an EMBL/GenBank/DDBJ whole genome shotgun (WGS) entry which is preliminary data.</text>
</comment>
<proteinExistence type="predicted"/>